<dbReference type="CDD" id="cd06257">
    <property type="entry name" value="DnaJ"/>
    <property type="match status" value="1"/>
</dbReference>
<feature type="domain" description="J" evidence="5">
    <location>
        <begin position="2"/>
        <end position="74"/>
    </location>
</feature>
<dbReference type="InterPro" id="IPR001623">
    <property type="entry name" value="DnaJ_domain"/>
</dbReference>
<proteinExistence type="inferred from homology"/>
<dbReference type="InterPro" id="IPR009073">
    <property type="entry name" value="HscB_oligo_C"/>
</dbReference>
<evidence type="ECO:0000256" key="2">
    <source>
        <dbReference type="ARBA" id="ARBA00023186"/>
    </source>
</evidence>
<dbReference type="GO" id="GO:0006457">
    <property type="term" value="P:protein folding"/>
    <property type="evidence" value="ECO:0007669"/>
    <property type="project" value="UniProtKB-UniRule"/>
</dbReference>
<gene>
    <name evidence="4 6" type="primary">hscB</name>
    <name evidence="6" type="ORF">RSO01_08480</name>
</gene>
<dbReference type="GO" id="GO:0044571">
    <property type="term" value="P:[2Fe-2S] cluster assembly"/>
    <property type="evidence" value="ECO:0007669"/>
    <property type="project" value="InterPro"/>
</dbReference>
<dbReference type="SUPFAM" id="SSF47144">
    <property type="entry name" value="HSC20 (HSCB), C-terminal oligomerisation domain"/>
    <property type="match status" value="1"/>
</dbReference>
<dbReference type="NCBIfam" id="TIGR00714">
    <property type="entry name" value="hscB"/>
    <property type="match status" value="1"/>
</dbReference>
<dbReference type="Gene3D" id="1.20.1280.20">
    <property type="entry name" value="HscB, C-terminal domain"/>
    <property type="match status" value="1"/>
</dbReference>
<dbReference type="Gene3D" id="1.10.287.110">
    <property type="entry name" value="DnaJ domain"/>
    <property type="match status" value="1"/>
</dbReference>
<dbReference type="HAMAP" id="MF_00682">
    <property type="entry name" value="HscB"/>
    <property type="match status" value="1"/>
</dbReference>
<dbReference type="SUPFAM" id="SSF46565">
    <property type="entry name" value="Chaperone J-domain"/>
    <property type="match status" value="1"/>
</dbReference>
<evidence type="ECO:0000259" key="5">
    <source>
        <dbReference type="PROSITE" id="PS50076"/>
    </source>
</evidence>
<comment type="similarity">
    <text evidence="1 4">Belongs to the HscB family.</text>
</comment>
<dbReference type="RefSeq" id="WP_147146561.1">
    <property type="nucleotide sequence ID" value="NZ_BKAJ01000016.1"/>
</dbReference>
<comment type="subunit">
    <text evidence="4">Interacts with HscA and stimulates its ATPase activity.</text>
</comment>
<evidence type="ECO:0000256" key="3">
    <source>
        <dbReference type="ARBA" id="ARBA00025596"/>
    </source>
</evidence>
<dbReference type="InterPro" id="IPR004640">
    <property type="entry name" value="HscB"/>
</dbReference>
<accession>A0A512N3X8</accession>
<dbReference type="InterPro" id="IPR036869">
    <property type="entry name" value="J_dom_sf"/>
</dbReference>
<keyword evidence="7" id="KW-1185">Reference proteome</keyword>
<evidence type="ECO:0000256" key="1">
    <source>
        <dbReference type="ARBA" id="ARBA00010476"/>
    </source>
</evidence>
<evidence type="ECO:0000256" key="4">
    <source>
        <dbReference type="HAMAP-Rule" id="MF_00682"/>
    </source>
</evidence>
<dbReference type="AlphaFoldDB" id="A0A512N3X8"/>
<dbReference type="OrthoDB" id="287587at2"/>
<sequence length="170" mass="18764">MDHFARLGLPAALDLELASLDRAYFALQRQWHPDRFVAKPAAERARASVEAAALNDAYRTLKDPLSRAVYLAELSGVEMPGDGKTIDDPELLMEAMEAREELHDAGSAEAVDALAAKVREDMKASLNGLGSLFLAGDKPAIRKALLRLRYLDKFAEEARARRMNLERSSV</sequence>
<comment type="function">
    <text evidence="3 4">Co-chaperone involved in the maturation of iron-sulfur cluster-containing proteins. Seems to help targeting proteins to be folded toward HscA.</text>
</comment>
<dbReference type="Pfam" id="PF07743">
    <property type="entry name" value="HSCB_C"/>
    <property type="match status" value="1"/>
</dbReference>
<comment type="caution">
    <text evidence="6">The sequence shown here is derived from an EMBL/GenBank/DDBJ whole genome shotgun (WGS) entry which is preliminary data.</text>
</comment>
<organism evidence="6 7">
    <name type="scientific">Reyranella soli</name>
    <dbReference type="NCBI Taxonomy" id="1230389"/>
    <lineage>
        <taxon>Bacteria</taxon>
        <taxon>Pseudomonadati</taxon>
        <taxon>Pseudomonadota</taxon>
        <taxon>Alphaproteobacteria</taxon>
        <taxon>Hyphomicrobiales</taxon>
        <taxon>Reyranellaceae</taxon>
        <taxon>Reyranella</taxon>
    </lineage>
</organism>
<dbReference type="PANTHER" id="PTHR14021">
    <property type="entry name" value="IRON-SULFUR CLUSTER CO-CHAPERONE PROTEIN HSCB"/>
    <property type="match status" value="1"/>
</dbReference>
<name>A0A512N3X8_9HYPH</name>
<protein>
    <recommendedName>
        <fullName evidence="4">Co-chaperone protein HscB homolog</fullName>
    </recommendedName>
</protein>
<evidence type="ECO:0000313" key="6">
    <source>
        <dbReference type="EMBL" id="GEP53682.1"/>
    </source>
</evidence>
<dbReference type="GO" id="GO:0001671">
    <property type="term" value="F:ATPase activator activity"/>
    <property type="evidence" value="ECO:0007669"/>
    <property type="project" value="InterPro"/>
</dbReference>
<dbReference type="Proteomes" id="UP000321058">
    <property type="component" value="Unassembled WGS sequence"/>
</dbReference>
<dbReference type="EMBL" id="BKAJ01000016">
    <property type="protein sequence ID" value="GEP53682.1"/>
    <property type="molecule type" value="Genomic_DNA"/>
</dbReference>
<dbReference type="InterPro" id="IPR036386">
    <property type="entry name" value="HscB_C_sf"/>
</dbReference>
<dbReference type="SMART" id="SM00271">
    <property type="entry name" value="DnaJ"/>
    <property type="match status" value="1"/>
</dbReference>
<dbReference type="PANTHER" id="PTHR14021:SF15">
    <property type="entry name" value="IRON-SULFUR CLUSTER CO-CHAPERONE PROTEIN HSCB"/>
    <property type="match status" value="1"/>
</dbReference>
<reference evidence="6 7" key="1">
    <citation type="submission" date="2019-07" db="EMBL/GenBank/DDBJ databases">
        <title>Whole genome shotgun sequence of Reyranella soli NBRC 108950.</title>
        <authorList>
            <person name="Hosoyama A."/>
            <person name="Uohara A."/>
            <person name="Ohji S."/>
            <person name="Ichikawa N."/>
        </authorList>
    </citation>
    <scope>NUCLEOTIDE SEQUENCE [LARGE SCALE GENOMIC DNA]</scope>
    <source>
        <strain evidence="6 7">NBRC 108950</strain>
    </source>
</reference>
<dbReference type="GO" id="GO:0051259">
    <property type="term" value="P:protein complex oligomerization"/>
    <property type="evidence" value="ECO:0007669"/>
    <property type="project" value="InterPro"/>
</dbReference>
<dbReference type="PROSITE" id="PS50076">
    <property type="entry name" value="DNAJ_2"/>
    <property type="match status" value="1"/>
</dbReference>
<dbReference type="GO" id="GO:0051087">
    <property type="term" value="F:protein-folding chaperone binding"/>
    <property type="evidence" value="ECO:0007669"/>
    <property type="project" value="InterPro"/>
</dbReference>
<evidence type="ECO:0000313" key="7">
    <source>
        <dbReference type="Proteomes" id="UP000321058"/>
    </source>
</evidence>
<keyword evidence="2 4" id="KW-0143">Chaperone</keyword>